<name>A0AAF0TYG4_SOLVR</name>
<gene>
    <name evidence="1" type="ORF">MTR67_023168</name>
</gene>
<protein>
    <recommendedName>
        <fullName evidence="3">Retrotransposon Copia-like N-terminal domain-containing protein</fullName>
    </recommendedName>
</protein>
<sequence>MVSNLPFDPMAASHNSGYMLSHAKQSSSSSIIALPNLSLKLDRCNYSLWKENTLDILKGFSLDSFVLGFNPPP</sequence>
<dbReference type="AlphaFoldDB" id="A0AAF0TYG4"/>
<dbReference type="EMBL" id="CP133616">
    <property type="protein sequence ID" value="WMV29783.1"/>
    <property type="molecule type" value="Genomic_DNA"/>
</dbReference>
<accession>A0AAF0TYG4</accession>
<dbReference type="Proteomes" id="UP001234989">
    <property type="component" value="Chromosome 5"/>
</dbReference>
<evidence type="ECO:0008006" key="3">
    <source>
        <dbReference type="Google" id="ProtNLM"/>
    </source>
</evidence>
<organism evidence="1 2">
    <name type="scientific">Solanum verrucosum</name>
    <dbReference type="NCBI Taxonomy" id="315347"/>
    <lineage>
        <taxon>Eukaryota</taxon>
        <taxon>Viridiplantae</taxon>
        <taxon>Streptophyta</taxon>
        <taxon>Embryophyta</taxon>
        <taxon>Tracheophyta</taxon>
        <taxon>Spermatophyta</taxon>
        <taxon>Magnoliopsida</taxon>
        <taxon>eudicotyledons</taxon>
        <taxon>Gunneridae</taxon>
        <taxon>Pentapetalae</taxon>
        <taxon>asterids</taxon>
        <taxon>lamiids</taxon>
        <taxon>Solanales</taxon>
        <taxon>Solanaceae</taxon>
        <taxon>Solanoideae</taxon>
        <taxon>Solaneae</taxon>
        <taxon>Solanum</taxon>
    </lineage>
</organism>
<evidence type="ECO:0000313" key="2">
    <source>
        <dbReference type="Proteomes" id="UP001234989"/>
    </source>
</evidence>
<proteinExistence type="predicted"/>
<evidence type="ECO:0000313" key="1">
    <source>
        <dbReference type="EMBL" id="WMV29783.1"/>
    </source>
</evidence>
<reference evidence="1" key="1">
    <citation type="submission" date="2023-08" db="EMBL/GenBank/DDBJ databases">
        <title>A de novo genome assembly of Solanum verrucosum Schlechtendal, a Mexican diploid species geographically isolated from the other diploid A-genome species in potato relatives.</title>
        <authorList>
            <person name="Hosaka K."/>
        </authorList>
    </citation>
    <scope>NUCLEOTIDE SEQUENCE</scope>
    <source>
        <tissue evidence="1">Young leaves</tissue>
    </source>
</reference>
<keyword evidence="2" id="KW-1185">Reference proteome</keyword>